<sequence length="1080" mass="124148">MSFPPHNLSAPFHFPKEEEKVIAYWREIDAFQTSLQLSEGKPTYTFFDGPPFATGLPHYGHLLAGTIKDIVTRHAHVTGHHVIRRFGWDTHGLPVEHEIDKKLGITSRDDVMKMGIAKYNEECRAIVMRYASEWRRTVERMGRWIDFDNDYKTLNTTYMESVWWAFKTLYDKDQVYRGLKVMPYSTGCTTPLSNFEAGLAYKDVNDPAITVAFPLVDDRTTSLLAWTTTPWTLPSNLALCVHPNFTYVKIHDDERDQNFILHEGLLKTLFKDPKKAKFKKLATFKGSDMKGWRYVPLFEYFTEQFEDRAFRVVTDTYVTDEDGTGIVHQAPAFGEDDHRVALEHGIVRPEDMPPCPIDDAGRFTSEVTDFAGQYVKAADKEIQKVLKHKGRLIVQSTINHTYPFCWRSGTPLIYRAIPAWFVRVAPITDQLVGNNKETRWVPQNVGEGRFGNWISNARDWNVSRNRYWGTPIPLWVSDDYSEIVPIGSIEELERLSGVTGITDLHRDKIDHITIPSKTGKGQLKRVEEVFDCWFESGSMPYAQQHYPFENKDRFENGFPADFVSEGIDQTRGWFYTLLVLGTHLFGKAPWKNLIVTGLVLAEDGKKMSKSLKNYPDPNNIIDQYGADATRMFLVNSPIVRGDNLRFREAGVREVVSRVLLPWLNAFRFFLGQAALLQKTTGREFVYHAHAAISQNVMDRWILARCQSLIRLVREEMAAYRLYTIIPRLLDLVDELTNWYIRFNRRRLKGEDGVEDTVAALNTLFETLLTLCQTMSSYTPFLTENIYQGLRPFIPEQPGVDVRSIHFLPFPDVKEEYFDEVIERKVKRMQTVIELTRNVRERHNLSLKTPLQELLVFHADPEYLEDVKELQRYVQSELNVRDIVFTSDEAAAGVKYRAVADWAVLGRKLRKDLGKVKNALPSVSSDDVRKYVETGKLTVAGIELVAGDLTVQRYIELPEQQGGGPAQYATNTDNEVVVRLDITVHPELQTEYLAREFINRVQKLRKRAGLQATDDVDVYHSFEQGTGDDLRTAVEAYSETIEKTVRSVPRDVSQRGEGRNVLVEEEQEIAEVKFTLSLAWR</sequence>
<dbReference type="GO" id="GO:0000049">
    <property type="term" value="F:tRNA binding"/>
    <property type="evidence" value="ECO:0007669"/>
    <property type="project" value="InterPro"/>
</dbReference>
<evidence type="ECO:0000256" key="8">
    <source>
        <dbReference type="ARBA" id="ARBA00032665"/>
    </source>
</evidence>
<dbReference type="AlphaFoldDB" id="A0A5C2SKT0"/>
<reference evidence="14" key="1">
    <citation type="journal article" date="2018" name="Genome Biol. Evol.">
        <title>Genomics and development of Lentinus tigrinus, a white-rot wood-decaying mushroom with dimorphic fruiting bodies.</title>
        <authorList>
            <person name="Wu B."/>
            <person name="Xu Z."/>
            <person name="Knudson A."/>
            <person name="Carlson A."/>
            <person name="Chen N."/>
            <person name="Kovaka S."/>
            <person name="LaButti K."/>
            <person name="Lipzen A."/>
            <person name="Pennachio C."/>
            <person name="Riley R."/>
            <person name="Schakwitz W."/>
            <person name="Umezawa K."/>
            <person name="Ohm R.A."/>
            <person name="Grigoriev I.V."/>
            <person name="Nagy L.G."/>
            <person name="Gibbons J."/>
            <person name="Hibbett D."/>
        </authorList>
    </citation>
    <scope>NUCLEOTIDE SEQUENCE [LARGE SCALE GENOMIC DNA]</scope>
    <source>
        <strain evidence="14">ALCF2SS1-6</strain>
    </source>
</reference>
<evidence type="ECO:0000259" key="13">
    <source>
        <dbReference type="Pfam" id="PF08264"/>
    </source>
</evidence>
<dbReference type="STRING" id="1328759.A0A5C2SKT0"/>
<feature type="domain" description="Aminoacyl-tRNA synthetase class Ia" evidence="12">
    <location>
        <begin position="21"/>
        <end position="642"/>
    </location>
</feature>
<gene>
    <name evidence="14" type="ORF">L227DRAFT_591754</name>
</gene>
<dbReference type="NCBIfam" id="TIGR00392">
    <property type="entry name" value="ileS"/>
    <property type="match status" value="1"/>
</dbReference>
<dbReference type="Pfam" id="PF19302">
    <property type="entry name" value="DUF5915"/>
    <property type="match status" value="1"/>
</dbReference>
<dbReference type="InterPro" id="IPR033709">
    <property type="entry name" value="Anticodon_Ile_ABEc"/>
</dbReference>
<dbReference type="InterPro" id="IPR002301">
    <property type="entry name" value="Ile-tRNA-ligase"/>
</dbReference>
<dbReference type="FunFam" id="3.40.50.620:FF:000023">
    <property type="entry name" value="Isoleucyl-tRNA synthetase,cytoplasmic"/>
    <property type="match status" value="1"/>
</dbReference>
<keyword evidence="4 11" id="KW-0547">Nucleotide-binding</keyword>
<keyword evidence="15" id="KW-1185">Reference proteome</keyword>
<evidence type="ECO:0000256" key="6">
    <source>
        <dbReference type="ARBA" id="ARBA00022917"/>
    </source>
</evidence>
<evidence type="ECO:0000256" key="4">
    <source>
        <dbReference type="ARBA" id="ARBA00022741"/>
    </source>
</evidence>
<evidence type="ECO:0000256" key="1">
    <source>
        <dbReference type="ARBA" id="ARBA00005594"/>
    </source>
</evidence>
<accession>A0A5C2SKT0</accession>
<evidence type="ECO:0000313" key="15">
    <source>
        <dbReference type="Proteomes" id="UP000313359"/>
    </source>
</evidence>
<evidence type="ECO:0000256" key="5">
    <source>
        <dbReference type="ARBA" id="ARBA00022840"/>
    </source>
</evidence>
<dbReference type="SUPFAM" id="SSF50677">
    <property type="entry name" value="ValRS/IleRS/LeuRS editing domain"/>
    <property type="match status" value="1"/>
</dbReference>
<evidence type="ECO:0000259" key="12">
    <source>
        <dbReference type="Pfam" id="PF00133"/>
    </source>
</evidence>
<dbReference type="GO" id="GO:0004822">
    <property type="term" value="F:isoleucine-tRNA ligase activity"/>
    <property type="evidence" value="ECO:0007669"/>
    <property type="project" value="UniProtKB-EC"/>
</dbReference>
<dbReference type="SUPFAM" id="SSF47323">
    <property type="entry name" value="Anticodon-binding domain of a subclass of class I aminoacyl-tRNA synthetases"/>
    <property type="match status" value="1"/>
</dbReference>
<dbReference type="EC" id="6.1.1.5" evidence="2"/>
<dbReference type="InterPro" id="IPR013155">
    <property type="entry name" value="M/V/L/I-tRNA-synth_anticd-bd"/>
</dbReference>
<dbReference type="InterPro" id="IPR014729">
    <property type="entry name" value="Rossmann-like_a/b/a_fold"/>
</dbReference>
<dbReference type="InterPro" id="IPR009008">
    <property type="entry name" value="Val/Leu/Ile-tRNA-synth_edit"/>
</dbReference>
<evidence type="ECO:0000256" key="10">
    <source>
        <dbReference type="ARBA" id="ARBA00069879"/>
    </source>
</evidence>
<evidence type="ECO:0000256" key="3">
    <source>
        <dbReference type="ARBA" id="ARBA00022598"/>
    </source>
</evidence>
<dbReference type="PRINTS" id="PR00984">
    <property type="entry name" value="TRNASYNTHILE"/>
</dbReference>
<comment type="similarity">
    <text evidence="1 11">Belongs to the class-I aminoacyl-tRNA synthetase family.</text>
</comment>
<dbReference type="InterPro" id="IPR023586">
    <property type="entry name" value="Ile-tRNA-ligase_type2"/>
</dbReference>
<dbReference type="OrthoDB" id="1706657at2759"/>
<dbReference type="Gene3D" id="1.10.730.10">
    <property type="entry name" value="Isoleucyl-tRNA Synthetase, Domain 1"/>
    <property type="match status" value="1"/>
</dbReference>
<dbReference type="HAMAP" id="MF_02003">
    <property type="entry name" value="Ile_tRNA_synth_type2"/>
    <property type="match status" value="1"/>
</dbReference>
<comment type="catalytic activity">
    <reaction evidence="9">
        <text>tRNA(Ile) + L-isoleucine + ATP = L-isoleucyl-tRNA(Ile) + AMP + diphosphate</text>
        <dbReference type="Rhea" id="RHEA:11060"/>
        <dbReference type="Rhea" id="RHEA-COMP:9666"/>
        <dbReference type="Rhea" id="RHEA-COMP:9695"/>
        <dbReference type="ChEBI" id="CHEBI:30616"/>
        <dbReference type="ChEBI" id="CHEBI:33019"/>
        <dbReference type="ChEBI" id="CHEBI:58045"/>
        <dbReference type="ChEBI" id="CHEBI:78442"/>
        <dbReference type="ChEBI" id="CHEBI:78528"/>
        <dbReference type="ChEBI" id="CHEBI:456215"/>
        <dbReference type="EC" id="6.1.1.5"/>
    </reaction>
</comment>
<feature type="domain" description="Methionyl/Valyl/Leucyl/Isoleucyl-tRNA synthetase anticodon-binding" evidence="13">
    <location>
        <begin position="698"/>
        <end position="852"/>
    </location>
</feature>
<evidence type="ECO:0000256" key="9">
    <source>
        <dbReference type="ARBA" id="ARBA00048359"/>
    </source>
</evidence>
<dbReference type="SUPFAM" id="SSF52374">
    <property type="entry name" value="Nucleotidylyl transferase"/>
    <property type="match status" value="1"/>
</dbReference>
<protein>
    <recommendedName>
        <fullName evidence="10">Isoleucine--tRNA ligase, cytoplasmic</fullName>
        <ecNumber evidence="2">6.1.1.5</ecNumber>
    </recommendedName>
    <alternativeName>
        <fullName evidence="8">Isoleucyl-tRNA synthetase</fullName>
    </alternativeName>
</protein>
<dbReference type="InterPro" id="IPR002300">
    <property type="entry name" value="aa-tRNA-synth_Ia"/>
</dbReference>
<dbReference type="InterPro" id="IPR009080">
    <property type="entry name" value="tRNAsynth_Ia_anticodon-bd"/>
</dbReference>
<dbReference type="Gene3D" id="3.40.50.620">
    <property type="entry name" value="HUPs"/>
    <property type="match status" value="2"/>
</dbReference>
<proteinExistence type="inferred from homology"/>
<dbReference type="EMBL" id="ML122255">
    <property type="protein sequence ID" value="RPD63874.1"/>
    <property type="molecule type" value="Genomic_DNA"/>
</dbReference>
<dbReference type="PANTHER" id="PTHR42780">
    <property type="entry name" value="SOLEUCYL-TRNA SYNTHETASE"/>
    <property type="match status" value="1"/>
</dbReference>
<evidence type="ECO:0000256" key="2">
    <source>
        <dbReference type="ARBA" id="ARBA00013165"/>
    </source>
</evidence>
<dbReference type="GO" id="GO:0006428">
    <property type="term" value="P:isoleucyl-tRNA aminoacylation"/>
    <property type="evidence" value="ECO:0007669"/>
    <property type="project" value="InterPro"/>
</dbReference>
<dbReference type="GO" id="GO:0005524">
    <property type="term" value="F:ATP binding"/>
    <property type="evidence" value="ECO:0007669"/>
    <property type="project" value="UniProtKB-KW"/>
</dbReference>
<dbReference type="Pfam" id="PF00133">
    <property type="entry name" value="tRNA-synt_1"/>
    <property type="match status" value="1"/>
</dbReference>
<keyword evidence="3 11" id="KW-0436">Ligase</keyword>
<dbReference type="GO" id="GO:0002161">
    <property type="term" value="F:aminoacyl-tRNA deacylase activity"/>
    <property type="evidence" value="ECO:0007669"/>
    <property type="project" value="InterPro"/>
</dbReference>
<keyword evidence="7 11" id="KW-0030">Aminoacyl-tRNA synthetase</keyword>
<keyword evidence="6 11" id="KW-0648">Protein biosynthesis</keyword>
<dbReference type="CDD" id="cd07961">
    <property type="entry name" value="Anticodon_Ia_Ile_ABEc"/>
    <property type="match status" value="1"/>
</dbReference>
<organism evidence="14 15">
    <name type="scientific">Lentinus tigrinus ALCF2SS1-6</name>
    <dbReference type="NCBI Taxonomy" id="1328759"/>
    <lineage>
        <taxon>Eukaryota</taxon>
        <taxon>Fungi</taxon>
        <taxon>Dikarya</taxon>
        <taxon>Basidiomycota</taxon>
        <taxon>Agaricomycotina</taxon>
        <taxon>Agaricomycetes</taxon>
        <taxon>Polyporales</taxon>
        <taxon>Polyporaceae</taxon>
        <taxon>Lentinus</taxon>
    </lineage>
</organism>
<name>A0A5C2SKT0_9APHY</name>
<dbReference type="Proteomes" id="UP000313359">
    <property type="component" value="Unassembled WGS sequence"/>
</dbReference>
<dbReference type="CDD" id="cd00818">
    <property type="entry name" value="IleRS_core"/>
    <property type="match status" value="1"/>
</dbReference>
<dbReference type="PANTHER" id="PTHR42780:SF1">
    <property type="entry name" value="ISOLEUCINE--TRNA LIGASE, CYTOPLASMIC"/>
    <property type="match status" value="1"/>
</dbReference>
<keyword evidence="5 11" id="KW-0067">ATP-binding</keyword>
<dbReference type="FunFam" id="3.40.50.620:FF:000176">
    <property type="entry name" value="Isoleucine-tRNA ligase, putative"/>
    <property type="match status" value="1"/>
</dbReference>
<dbReference type="Pfam" id="PF08264">
    <property type="entry name" value="Anticodon_1"/>
    <property type="match status" value="1"/>
</dbReference>
<evidence type="ECO:0000256" key="7">
    <source>
        <dbReference type="ARBA" id="ARBA00023146"/>
    </source>
</evidence>
<evidence type="ECO:0000256" key="11">
    <source>
        <dbReference type="RuleBase" id="RU363035"/>
    </source>
</evidence>
<dbReference type="InterPro" id="IPR001412">
    <property type="entry name" value="aa-tRNA-synth_I_CS"/>
</dbReference>
<dbReference type="FunFam" id="3.90.740.10:FF:000044">
    <property type="entry name" value="Isoleucine--tRNA ligase"/>
    <property type="match status" value="1"/>
</dbReference>
<evidence type="ECO:0000313" key="14">
    <source>
        <dbReference type="EMBL" id="RPD63874.1"/>
    </source>
</evidence>
<dbReference type="PROSITE" id="PS00178">
    <property type="entry name" value="AA_TRNA_LIGASE_I"/>
    <property type="match status" value="1"/>
</dbReference>
<dbReference type="FunFam" id="1.10.730.10:FF:000004">
    <property type="entry name" value="Isoleucyl-tRNA synthetase, cytoplasmic"/>
    <property type="match status" value="1"/>
</dbReference>